<reference evidence="1 2" key="1">
    <citation type="journal article" date="2016" name="ISME J.">
        <title>Chasing the elusive Euryarchaeota class WSA2: genomes reveal a uniquely fastidious methyl-reducing methanogen.</title>
        <authorList>
            <person name="Nobu M.K."/>
            <person name="Narihiro T."/>
            <person name="Kuroda K."/>
            <person name="Mei R."/>
            <person name="Liu W.T."/>
        </authorList>
    </citation>
    <scope>NUCLEOTIDE SEQUENCE [LARGE SCALE GENOMIC DNA]</scope>
    <source>
        <strain evidence="1">U1lsi0528_Bin055</strain>
    </source>
</reference>
<accession>A0A150IJN8</accession>
<proteinExistence type="predicted"/>
<dbReference type="Proteomes" id="UP000075398">
    <property type="component" value="Unassembled WGS sequence"/>
</dbReference>
<organism evidence="1 2">
    <name type="scientific">Candidatus Methanofastidiosum methylothiophilum</name>
    <dbReference type="NCBI Taxonomy" id="1705564"/>
    <lineage>
        <taxon>Archaea</taxon>
        <taxon>Methanobacteriati</taxon>
        <taxon>Methanobacteriota</taxon>
        <taxon>Stenosarchaea group</taxon>
        <taxon>Candidatus Methanofastidiosia</taxon>
        <taxon>Candidatus Methanofastidiosales</taxon>
        <taxon>Candidatus Methanofastidiosaceae</taxon>
        <taxon>Candidatus Methanofastidiosum</taxon>
    </lineage>
</organism>
<gene>
    <name evidence="1" type="ORF">AMQ22_02224</name>
</gene>
<evidence type="ECO:0000313" key="2">
    <source>
        <dbReference type="Proteomes" id="UP000075398"/>
    </source>
</evidence>
<dbReference type="AlphaFoldDB" id="A0A150IJN8"/>
<comment type="caution">
    <text evidence="1">The sequence shown here is derived from an EMBL/GenBank/DDBJ whole genome shotgun (WGS) entry which is preliminary data.</text>
</comment>
<evidence type="ECO:0000313" key="1">
    <source>
        <dbReference type="EMBL" id="KYC45250.1"/>
    </source>
</evidence>
<protein>
    <submittedName>
        <fullName evidence="1">Uncharacterized protein</fullName>
    </submittedName>
</protein>
<name>A0A150IJN8_9EURY</name>
<dbReference type="EMBL" id="LNGC01000239">
    <property type="protein sequence ID" value="KYC45250.1"/>
    <property type="molecule type" value="Genomic_DNA"/>
</dbReference>
<sequence length="37" mass="4343">MKKIPLNVWKKINVDTSFMLDAKKTSENRTHITPKTK</sequence>